<protein>
    <recommendedName>
        <fullName evidence="4">LysM domain-containing protein</fullName>
    </recommendedName>
</protein>
<evidence type="ECO:0000259" key="4">
    <source>
        <dbReference type="PROSITE" id="PS51782"/>
    </source>
</evidence>
<dbReference type="SUPFAM" id="SSF54106">
    <property type="entry name" value="LysM domain"/>
    <property type="match status" value="1"/>
</dbReference>
<dbReference type="InterPro" id="IPR050570">
    <property type="entry name" value="Cell_wall_metabolism_enzyme"/>
</dbReference>
<keyword evidence="6" id="KW-1185">Reference proteome</keyword>
<dbReference type="SUPFAM" id="SSF51261">
    <property type="entry name" value="Duplicated hybrid motif"/>
    <property type="match status" value="1"/>
</dbReference>
<feature type="region of interest" description="Disordered" evidence="2">
    <location>
        <begin position="131"/>
        <end position="151"/>
    </location>
</feature>
<dbReference type="Pfam" id="PF01551">
    <property type="entry name" value="Peptidase_M23"/>
    <property type="match status" value="1"/>
</dbReference>
<dbReference type="SMART" id="SM00257">
    <property type="entry name" value="LysM"/>
    <property type="match status" value="1"/>
</dbReference>
<feature type="chain" id="PRO_5045397452" description="LysM domain-containing protein" evidence="3">
    <location>
        <begin position="25"/>
        <end position="349"/>
    </location>
</feature>
<reference evidence="6" key="1">
    <citation type="journal article" date="2019" name="Int. J. Syst. Evol. Microbiol.">
        <title>The Global Catalogue of Microorganisms (GCM) 10K type strain sequencing project: providing services to taxonomists for standard genome sequencing and annotation.</title>
        <authorList>
            <consortium name="The Broad Institute Genomics Platform"/>
            <consortium name="The Broad Institute Genome Sequencing Center for Infectious Disease"/>
            <person name="Wu L."/>
            <person name="Ma J."/>
        </authorList>
    </citation>
    <scope>NUCLEOTIDE SEQUENCE [LARGE SCALE GENOMIC DNA]</scope>
    <source>
        <strain evidence="6">JCM 18715</strain>
    </source>
</reference>
<proteinExistence type="inferred from homology"/>
<evidence type="ECO:0000313" key="6">
    <source>
        <dbReference type="Proteomes" id="UP001500547"/>
    </source>
</evidence>
<comment type="caution">
    <text evidence="5">The sequence shown here is derived from an EMBL/GenBank/DDBJ whole genome shotgun (WGS) entry which is preliminary data.</text>
</comment>
<dbReference type="InterPro" id="IPR036779">
    <property type="entry name" value="LysM_dom_sf"/>
</dbReference>
<dbReference type="CDD" id="cd00118">
    <property type="entry name" value="LysM"/>
    <property type="match status" value="1"/>
</dbReference>
<dbReference type="InterPro" id="IPR018392">
    <property type="entry name" value="LysM"/>
</dbReference>
<dbReference type="EMBL" id="BAABLD010000017">
    <property type="protein sequence ID" value="GAA5170336.1"/>
    <property type="molecule type" value="Genomic_DNA"/>
</dbReference>
<organism evidence="5 6">
    <name type="scientific">Viridibacterium curvum</name>
    <dbReference type="NCBI Taxonomy" id="1101404"/>
    <lineage>
        <taxon>Bacteria</taxon>
        <taxon>Pseudomonadati</taxon>
        <taxon>Pseudomonadota</taxon>
        <taxon>Betaproteobacteria</taxon>
        <taxon>Rhodocyclales</taxon>
        <taxon>Rhodocyclaceae</taxon>
        <taxon>Viridibacterium</taxon>
    </lineage>
</organism>
<evidence type="ECO:0000256" key="3">
    <source>
        <dbReference type="SAM" id="SignalP"/>
    </source>
</evidence>
<name>A0ABP9R167_9RHOO</name>
<evidence type="ECO:0000256" key="1">
    <source>
        <dbReference type="ARBA" id="ARBA00038420"/>
    </source>
</evidence>
<dbReference type="Pfam" id="PF01476">
    <property type="entry name" value="LysM"/>
    <property type="match status" value="1"/>
</dbReference>
<dbReference type="RefSeq" id="WP_345534223.1">
    <property type="nucleotide sequence ID" value="NZ_BAABLD010000017.1"/>
</dbReference>
<comment type="similarity">
    <text evidence="1">Belongs to the E.coli NlpD/Haemophilus LppB family.</text>
</comment>
<gene>
    <name evidence="5" type="ORF">GCM10025770_33110</name>
</gene>
<sequence>MNSRHFLSCVAVLLLAACASQTPAPIETRTPAGSAASSSSEAAAVRPGYYIVKKGDTLYSIALEHGHDYRDVAAWNGIENPSLIRVGQELRVTPPGSSTAPVTAGAAVTPVPAPTAGSTQPVSVPRIEIRPVDSPSAAPKPAAGAAVTEPRGGRIAYSEKAWAELQSASAPLATPVTAPATVTPPVAASAPVAAPAVRPQPVPAAASEPKPAPRPEAANPASKPGDDKVEWAWPSAGKIIAPFNESTNKGLDFGGALGDPVYAAASGKVIYAGSDLRGYGNLVIIKHGSQYTTVYAHNKEILVKEQQQVQKGQKIAVMGDSDAERVKLHFEMRQPGGKPVDPTKLLPTR</sequence>
<accession>A0ABP9R167</accession>
<keyword evidence="3" id="KW-0732">Signal</keyword>
<dbReference type="PROSITE" id="PS51782">
    <property type="entry name" value="LYSM"/>
    <property type="match status" value="1"/>
</dbReference>
<feature type="domain" description="LysM" evidence="4">
    <location>
        <begin position="48"/>
        <end position="92"/>
    </location>
</feature>
<dbReference type="CDD" id="cd12797">
    <property type="entry name" value="M23_peptidase"/>
    <property type="match status" value="1"/>
</dbReference>
<dbReference type="Gene3D" id="2.70.70.10">
    <property type="entry name" value="Glucose Permease (Domain IIA)"/>
    <property type="match status" value="1"/>
</dbReference>
<evidence type="ECO:0000256" key="2">
    <source>
        <dbReference type="SAM" id="MobiDB-lite"/>
    </source>
</evidence>
<dbReference type="PANTHER" id="PTHR21666">
    <property type="entry name" value="PEPTIDASE-RELATED"/>
    <property type="match status" value="1"/>
</dbReference>
<evidence type="ECO:0000313" key="5">
    <source>
        <dbReference type="EMBL" id="GAA5170336.1"/>
    </source>
</evidence>
<feature type="compositionally biased region" description="Low complexity" evidence="2">
    <location>
        <begin position="134"/>
        <end position="146"/>
    </location>
</feature>
<dbReference type="PANTHER" id="PTHR21666:SF263">
    <property type="entry name" value="MUREIN HYDROLASE ACTIVATOR NLPD"/>
    <property type="match status" value="1"/>
</dbReference>
<dbReference type="InterPro" id="IPR011055">
    <property type="entry name" value="Dup_hybrid_motif"/>
</dbReference>
<feature type="signal peptide" evidence="3">
    <location>
        <begin position="1"/>
        <end position="24"/>
    </location>
</feature>
<feature type="region of interest" description="Disordered" evidence="2">
    <location>
        <begin position="199"/>
        <end position="230"/>
    </location>
</feature>
<dbReference type="Gene3D" id="3.10.350.10">
    <property type="entry name" value="LysM domain"/>
    <property type="match status" value="1"/>
</dbReference>
<dbReference type="PROSITE" id="PS51257">
    <property type="entry name" value="PROKAR_LIPOPROTEIN"/>
    <property type="match status" value="1"/>
</dbReference>
<dbReference type="Proteomes" id="UP001500547">
    <property type="component" value="Unassembled WGS sequence"/>
</dbReference>
<dbReference type="InterPro" id="IPR016047">
    <property type="entry name" value="M23ase_b-sheet_dom"/>
</dbReference>